<proteinExistence type="predicted"/>
<comment type="caution">
    <text evidence="1">The sequence shown here is derived from an EMBL/GenBank/DDBJ whole genome shotgun (WGS) entry which is preliminary data.</text>
</comment>
<evidence type="ECO:0000313" key="1">
    <source>
        <dbReference type="EMBL" id="KAI9896707.1"/>
    </source>
</evidence>
<gene>
    <name evidence="1" type="ORF">N3K66_008879</name>
</gene>
<dbReference type="EMBL" id="CM047948">
    <property type="protein sequence ID" value="KAI9896707.1"/>
    <property type="molecule type" value="Genomic_DNA"/>
</dbReference>
<name>A0ACC0URY7_9HYPO</name>
<reference evidence="1" key="1">
    <citation type="submission" date="2022-10" db="EMBL/GenBank/DDBJ databases">
        <title>Complete Genome of Trichothecium roseum strain YXFP-22015, a Plant Pathogen Isolated from Citrus.</title>
        <authorList>
            <person name="Wang Y."/>
            <person name="Zhu L."/>
        </authorList>
    </citation>
    <scope>NUCLEOTIDE SEQUENCE</scope>
    <source>
        <strain evidence="1">YXFP-22015</strain>
    </source>
</reference>
<keyword evidence="2" id="KW-1185">Reference proteome</keyword>
<evidence type="ECO:0000313" key="2">
    <source>
        <dbReference type="Proteomes" id="UP001163324"/>
    </source>
</evidence>
<accession>A0ACC0URY7</accession>
<organism evidence="1 2">
    <name type="scientific">Trichothecium roseum</name>
    <dbReference type="NCBI Taxonomy" id="47278"/>
    <lineage>
        <taxon>Eukaryota</taxon>
        <taxon>Fungi</taxon>
        <taxon>Dikarya</taxon>
        <taxon>Ascomycota</taxon>
        <taxon>Pezizomycotina</taxon>
        <taxon>Sordariomycetes</taxon>
        <taxon>Hypocreomycetidae</taxon>
        <taxon>Hypocreales</taxon>
        <taxon>Hypocreales incertae sedis</taxon>
        <taxon>Trichothecium</taxon>
    </lineage>
</organism>
<protein>
    <submittedName>
        <fullName evidence="1">Uncharacterized protein</fullName>
    </submittedName>
</protein>
<dbReference type="Proteomes" id="UP001163324">
    <property type="component" value="Chromosome 9"/>
</dbReference>
<sequence>MQLKMIGVVAALVAAQHAAAALTSQSITDALDVITDYSMNATTVLESATPSNHEDAIEKGMSEMRKLYVEVKESTAKMGREPPAEGFSKSLQTDLCDTFRDCVEIEMRLLEAVIDKRTLIAKTSFLEPVRDFLGQFQGAVDTLASSIIRVLPTCQDGAKSDYEKLQKTLAEAVKAYGQIRRPAKEGKEDEKGDKKGKKGKKEKEKKEKKE</sequence>